<dbReference type="Gene3D" id="2.70.98.10">
    <property type="match status" value="1"/>
</dbReference>
<dbReference type="GO" id="GO:0033499">
    <property type="term" value="P:galactose catabolic process via UDP-galactose, Leloir pathway"/>
    <property type="evidence" value="ECO:0007669"/>
    <property type="project" value="TreeGrafter"/>
</dbReference>
<dbReference type="PANTHER" id="PTHR10091:SF0">
    <property type="entry name" value="GALACTOSE MUTAROTASE"/>
    <property type="match status" value="1"/>
</dbReference>
<dbReference type="EMBL" id="JASOME010000004">
    <property type="protein sequence ID" value="MDK7063763.1"/>
    <property type="molecule type" value="Genomic_DNA"/>
</dbReference>
<dbReference type="Pfam" id="PF01263">
    <property type="entry name" value="Aldose_epim"/>
    <property type="match status" value="1"/>
</dbReference>
<dbReference type="PANTHER" id="PTHR10091">
    <property type="entry name" value="ALDOSE-1-EPIMERASE"/>
    <property type="match status" value="1"/>
</dbReference>
<proteinExistence type="predicted"/>
<reference evidence="2 3" key="1">
    <citation type="submission" date="2017-07" db="EMBL/GenBank/DDBJ databases">
        <title>A comparative genomics approach to explaining the enigmatic role of Gardnerella vaginalis in the vaginal microbiome.</title>
        <authorList>
            <person name="Vancuren S.J."/>
            <person name="Hill J.E."/>
        </authorList>
    </citation>
    <scope>NUCLEOTIDE SEQUENCE [LARGE SCALE GENOMIC DNA]</scope>
    <source>
        <strain evidence="2 3">WP023</strain>
    </source>
</reference>
<accession>A0A3E2D4R0</accession>
<dbReference type="GO" id="GO:0004034">
    <property type="term" value="F:aldose 1-epimerase activity"/>
    <property type="evidence" value="ECO:0007669"/>
    <property type="project" value="TreeGrafter"/>
</dbReference>
<gene>
    <name evidence="2" type="ORF">CG405_04325</name>
    <name evidence="1" type="ORF">QP372_04445</name>
</gene>
<organism evidence="2 3">
    <name type="scientific">Gardnerella vaginalis</name>
    <dbReference type="NCBI Taxonomy" id="2702"/>
    <lineage>
        <taxon>Bacteria</taxon>
        <taxon>Bacillati</taxon>
        <taxon>Actinomycetota</taxon>
        <taxon>Actinomycetes</taxon>
        <taxon>Bifidobacteriales</taxon>
        <taxon>Bifidobacteriaceae</taxon>
        <taxon>Gardnerella</taxon>
    </lineage>
</organism>
<dbReference type="CDD" id="cd09022">
    <property type="entry name" value="Aldose_epim_Ec_YihR"/>
    <property type="match status" value="1"/>
</dbReference>
<evidence type="ECO:0000313" key="3">
    <source>
        <dbReference type="Proteomes" id="UP000258379"/>
    </source>
</evidence>
<dbReference type="GO" id="GO:0030246">
    <property type="term" value="F:carbohydrate binding"/>
    <property type="evidence" value="ECO:0007669"/>
    <property type="project" value="InterPro"/>
</dbReference>
<dbReference type="RefSeq" id="WP_020760856.1">
    <property type="nucleotide sequence ID" value="NZ_JASOME010000004.1"/>
</dbReference>
<sequence>MKSYSLPPRTGNQYTICHKDYKATITQLGAALRNFTWRNSDIVVPFEADELPPCYNGQILIPFPNRVDKASYKFQNASYTLPIDERDRDTALHGYGYRSYWQTLSVTQSSVSLLWRSPNMEGYPFDIVTIATWELDDYGIHLTLNTTNHGNDDAPWAAAMHPWLCNGLEGHGDEIDQLNSKCKLKLPAKTHVRANERLIPVGTESVDGTRFDLRDNPFLVNQPFDDAWTDLIRDDDEWTTAIFTRADDLQIAVKGDKSVTSFQVCTATGFPADKHPCGVAVEPQTAYANAFNTGTDLTVIAPQETVVNQFRISPLIENM</sequence>
<evidence type="ECO:0000313" key="1">
    <source>
        <dbReference type="EMBL" id="MDK7063763.1"/>
    </source>
</evidence>
<comment type="caution">
    <text evidence="2">The sequence shown here is derived from an EMBL/GenBank/DDBJ whole genome shotgun (WGS) entry which is preliminary data.</text>
</comment>
<dbReference type="InterPro" id="IPR037480">
    <property type="entry name" value="YihR-like"/>
</dbReference>
<dbReference type="InterPro" id="IPR011013">
    <property type="entry name" value="Gal_mutarotase_sf_dom"/>
</dbReference>
<evidence type="ECO:0000313" key="2">
    <source>
        <dbReference type="EMBL" id="RFT29001.1"/>
    </source>
</evidence>
<dbReference type="Proteomes" id="UP001237784">
    <property type="component" value="Unassembled WGS sequence"/>
</dbReference>
<dbReference type="SUPFAM" id="SSF74650">
    <property type="entry name" value="Galactose mutarotase-like"/>
    <property type="match status" value="1"/>
</dbReference>
<dbReference type="Proteomes" id="UP000258379">
    <property type="component" value="Unassembled WGS sequence"/>
</dbReference>
<name>A0A3E2D4R0_GARVA</name>
<dbReference type="InterPro" id="IPR008183">
    <property type="entry name" value="Aldose_1/G6P_1-epimerase"/>
</dbReference>
<reference evidence="1" key="2">
    <citation type="submission" date="2023-05" db="EMBL/GenBank/DDBJ databases">
        <title>Cataloging the Phylogenetic Diversity of Human Bladder Bacteria.</title>
        <authorList>
            <person name="Du J."/>
        </authorList>
    </citation>
    <scope>NUCLEOTIDE SEQUENCE</scope>
    <source>
        <strain evidence="1">UMB6789</strain>
    </source>
</reference>
<dbReference type="AlphaFoldDB" id="A0A3E2D4R0"/>
<dbReference type="GO" id="GO:0006006">
    <property type="term" value="P:glucose metabolic process"/>
    <property type="evidence" value="ECO:0007669"/>
    <property type="project" value="TreeGrafter"/>
</dbReference>
<dbReference type="EMBL" id="NNRU01000003">
    <property type="protein sequence ID" value="RFT29001.1"/>
    <property type="molecule type" value="Genomic_DNA"/>
</dbReference>
<protein>
    <submittedName>
        <fullName evidence="1">Aldose 1-epimerase family protein</fullName>
    </submittedName>
    <submittedName>
        <fullName evidence="2">Aldose epimerase</fullName>
    </submittedName>
</protein>
<dbReference type="InterPro" id="IPR014718">
    <property type="entry name" value="GH-type_carb-bd"/>
</dbReference>